<dbReference type="Proteomes" id="UP001189429">
    <property type="component" value="Unassembled WGS sequence"/>
</dbReference>
<keyword evidence="1" id="KW-0812">Transmembrane</keyword>
<comment type="caution">
    <text evidence="2">The sequence shown here is derived from an EMBL/GenBank/DDBJ whole genome shotgun (WGS) entry which is preliminary data.</text>
</comment>
<protein>
    <submittedName>
        <fullName evidence="2">Uncharacterized protein</fullName>
    </submittedName>
</protein>
<name>A0ABN9UTT1_9DINO</name>
<reference evidence="2" key="1">
    <citation type="submission" date="2023-10" db="EMBL/GenBank/DDBJ databases">
        <authorList>
            <person name="Chen Y."/>
            <person name="Shah S."/>
            <person name="Dougan E. K."/>
            <person name="Thang M."/>
            <person name="Chan C."/>
        </authorList>
    </citation>
    <scope>NUCLEOTIDE SEQUENCE [LARGE SCALE GENOMIC DNA]</scope>
</reference>
<feature type="transmembrane region" description="Helical" evidence="1">
    <location>
        <begin position="33"/>
        <end position="52"/>
    </location>
</feature>
<dbReference type="EMBL" id="CAUYUJ010016191">
    <property type="protein sequence ID" value="CAK0862739.1"/>
    <property type="molecule type" value="Genomic_DNA"/>
</dbReference>
<evidence type="ECO:0000313" key="2">
    <source>
        <dbReference type="EMBL" id="CAK0862739.1"/>
    </source>
</evidence>
<evidence type="ECO:0000256" key="1">
    <source>
        <dbReference type="SAM" id="Phobius"/>
    </source>
</evidence>
<dbReference type="SUPFAM" id="SSF49562">
    <property type="entry name" value="C2 domain (Calcium/lipid-binding domain, CaLB)"/>
    <property type="match status" value="1"/>
</dbReference>
<sequence length="322" mass="37014">MAVASPEPPPPRRGIVYDKWPFRMDVDVEYQDWVLVLVCLLLAASWALPCMCGHLRSPLAQCFSKWVYTRLHVFYCGLLYVSLIVLMFTLVVLPDWTVNSFLEYLVLFVVWVLIHLQKMVTSTVIIIAFYTVFRFRERLALASGFEYLTVFHWDWRDYVGFVGRKRRPIEVFIWKVEGLHSSSGKVLKANDLYIECHMGHNEPVRTRVHNNAGSGCTIQQSFQLNIDESSRRSLMTLMVRDQALMGRSSELARLMLSTHEICGIEDKTGKRHQLFTYSAEHFVELKLSPAGTIWVAIAPVEEGDAEERALLMTDDEDALVTC</sequence>
<keyword evidence="1" id="KW-0472">Membrane</keyword>
<keyword evidence="3" id="KW-1185">Reference proteome</keyword>
<feature type="transmembrane region" description="Helical" evidence="1">
    <location>
        <begin position="105"/>
        <end position="133"/>
    </location>
</feature>
<keyword evidence="1" id="KW-1133">Transmembrane helix</keyword>
<feature type="transmembrane region" description="Helical" evidence="1">
    <location>
        <begin position="73"/>
        <end position="93"/>
    </location>
</feature>
<proteinExistence type="predicted"/>
<gene>
    <name evidence="2" type="ORF">PCOR1329_LOCUS51078</name>
</gene>
<evidence type="ECO:0000313" key="3">
    <source>
        <dbReference type="Proteomes" id="UP001189429"/>
    </source>
</evidence>
<accession>A0ABN9UTT1</accession>
<organism evidence="2 3">
    <name type="scientific">Prorocentrum cordatum</name>
    <dbReference type="NCBI Taxonomy" id="2364126"/>
    <lineage>
        <taxon>Eukaryota</taxon>
        <taxon>Sar</taxon>
        <taxon>Alveolata</taxon>
        <taxon>Dinophyceae</taxon>
        <taxon>Prorocentrales</taxon>
        <taxon>Prorocentraceae</taxon>
        <taxon>Prorocentrum</taxon>
    </lineage>
</organism>
<dbReference type="InterPro" id="IPR035892">
    <property type="entry name" value="C2_domain_sf"/>
</dbReference>